<keyword evidence="4 5" id="KW-0274">FAD</keyword>
<keyword evidence="5" id="KW-0560">Oxidoreductase</keyword>
<evidence type="ECO:0000256" key="5">
    <source>
        <dbReference type="RuleBase" id="RU362125"/>
    </source>
</evidence>
<dbReference type="AlphaFoldDB" id="A0A482T0S2"/>
<comment type="caution">
    <text evidence="9">The sequence shown here is derived from an EMBL/GenBank/DDBJ whole genome shotgun (WGS) entry which is preliminary data.</text>
</comment>
<dbReference type="Proteomes" id="UP000294028">
    <property type="component" value="Unassembled WGS sequence"/>
</dbReference>
<protein>
    <submittedName>
        <fullName evidence="9">Acyl-CoA dehydrogenase</fullName>
    </submittedName>
</protein>
<accession>A0A482T0S2</accession>
<dbReference type="SUPFAM" id="SSF56645">
    <property type="entry name" value="Acyl-CoA dehydrogenase NM domain-like"/>
    <property type="match status" value="1"/>
</dbReference>
<dbReference type="InterPro" id="IPR036250">
    <property type="entry name" value="AcylCo_DH-like_C"/>
</dbReference>
<evidence type="ECO:0000256" key="4">
    <source>
        <dbReference type="ARBA" id="ARBA00022827"/>
    </source>
</evidence>
<evidence type="ECO:0000259" key="8">
    <source>
        <dbReference type="Pfam" id="PF18158"/>
    </source>
</evidence>
<dbReference type="Pfam" id="PF00441">
    <property type="entry name" value="Acyl-CoA_dh_1"/>
    <property type="match status" value="1"/>
</dbReference>
<evidence type="ECO:0000256" key="1">
    <source>
        <dbReference type="ARBA" id="ARBA00001974"/>
    </source>
</evidence>
<dbReference type="EMBL" id="RZHH01000003">
    <property type="protein sequence ID" value="RYJ08546.1"/>
    <property type="molecule type" value="Genomic_DNA"/>
</dbReference>
<dbReference type="RefSeq" id="WP_129786467.1">
    <property type="nucleotide sequence ID" value="NZ_RZHH01000003.1"/>
</dbReference>
<evidence type="ECO:0000313" key="10">
    <source>
        <dbReference type="Proteomes" id="UP000294028"/>
    </source>
</evidence>
<feature type="domain" description="Acyl-CoA oxidase/dehydrogenase middle" evidence="7">
    <location>
        <begin position="177"/>
        <end position="276"/>
    </location>
</feature>
<evidence type="ECO:0000256" key="3">
    <source>
        <dbReference type="ARBA" id="ARBA00022630"/>
    </source>
</evidence>
<evidence type="ECO:0000259" key="6">
    <source>
        <dbReference type="Pfam" id="PF00441"/>
    </source>
</evidence>
<dbReference type="Pfam" id="PF02770">
    <property type="entry name" value="Acyl-CoA_dh_M"/>
    <property type="match status" value="1"/>
</dbReference>
<evidence type="ECO:0000313" key="9">
    <source>
        <dbReference type="EMBL" id="RYJ08546.1"/>
    </source>
</evidence>
<dbReference type="PROSITE" id="PS00073">
    <property type="entry name" value="ACYL_COA_DH_2"/>
    <property type="match status" value="1"/>
</dbReference>
<dbReference type="PANTHER" id="PTHR42707:SF2">
    <property type="entry name" value="ACD11 DEHYDROGENASE"/>
    <property type="match status" value="1"/>
</dbReference>
<dbReference type="InterPro" id="IPR041504">
    <property type="entry name" value="AidB_N"/>
</dbReference>
<gene>
    <name evidence="9" type="ORF">ELS19_18760</name>
</gene>
<dbReference type="Gene3D" id="6.10.250.600">
    <property type="match status" value="1"/>
</dbReference>
<dbReference type="InterPro" id="IPR006091">
    <property type="entry name" value="Acyl-CoA_Oxase/DH_mid-dom"/>
</dbReference>
<comment type="cofactor">
    <cofactor evidence="1 5">
        <name>FAD</name>
        <dbReference type="ChEBI" id="CHEBI:57692"/>
    </cofactor>
</comment>
<keyword evidence="3 5" id="KW-0285">Flavoprotein</keyword>
<dbReference type="PANTHER" id="PTHR42707">
    <property type="entry name" value="ACYL-COA DEHYDROGENASE"/>
    <property type="match status" value="1"/>
</dbReference>
<dbReference type="InterPro" id="IPR009075">
    <property type="entry name" value="AcylCo_DH/oxidase_C"/>
</dbReference>
<organism evidence="9 10">
    <name type="scientific">Halogeometricum borinquense</name>
    <dbReference type="NCBI Taxonomy" id="60847"/>
    <lineage>
        <taxon>Archaea</taxon>
        <taxon>Methanobacteriati</taxon>
        <taxon>Methanobacteriota</taxon>
        <taxon>Stenosarchaea group</taxon>
        <taxon>Halobacteria</taxon>
        <taxon>Halobacteriales</taxon>
        <taxon>Haloferacaceae</taxon>
        <taxon>Halogeometricum</taxon>
    </lineage>
</organism>
<reference evidence="9 10" key="1">
    <citation type="submission" date="2018-12" db="EMBL/GenBank/DDBJ databases">
        <title>Genome analysis provides insights into bioremediation potentialities of Halogeometricum borinquense strain N11.</title>
        <authorList>
            <person name="Najjari A."/>
            <person name="Youssef N."/>
            <person name="Fhoula I."/>
            <person name="Ben Dhia O."/>
            <person name="Mahjoubi M."/>
            <person name="Ouzari H.I."/>
            <person name="Cherif A."/>
        </authorList>
    </citation>
    <scope>NUCLEOTIDE SEQUENCE [LARGE SCALE GENOMIC DNA]</scope>
    <source>
        <strain evidence="9 10">N11</strain>
    </source>
</reference>
<dbReference type="GO" id="GO:0003995">
    <property type="term" value="F:acyl-CoA dehydrogenase activity"/>
    <property type="evidence" value="ECO:0007669"/>
    <property type="project" value="InterPro"/>
</dbReference>
<sequence>MGTTLEYGSLEAGRHCNYYTYDPSLQFELRRRCDPEELDWGESNLREFGAMIGHTVADNADVADDNPPKLRTHNKHGEVINEIEHHPAHIENERLVYEAGVIADVFESPPGREDPVSFPYHFGQFYLMEYASSVGLSCPGAMTGGAALVLDKFDDGSLQRFYDGLTARDYDDLMTGAMFLTEKQGGTDVGANEVTAEPQEDGTYELYGEKWFCSNIDSEAALVLARRPAAPDGTEGLSLFLVSTHDRDGEPTNYRFRRLKDKLGTVTVPTGEVVFEGAEAHLIGESENGFRQMSEMLNAERLYNAIGSCGSMGRSLLESKVHAANREVFGKRLDEHPLMRRDLAEMATDHEAALAFTFEAVEALHRRERENDDEAHRLMRILVPTAKYRTARMAVDTASYAMEIKGGNGYVEEFVHPRLLRNAQVLPIWEGASNVMALDVLRSMDREAAHEPLLTLIDERLDSVTHPVLERLAAEIRDERDGLANAITAVGTSDSEYAQTQAKELTDYIFDVTTAAILVEQAQWQLDVDGDARKALVTRQFVNSYLREHDARGITGGGELSTEAFDAVVRYAAFDPDQFEDLVVMN</sequence>
<dbReference type="Gene3D" id="2.40.110.20">
    <property type="match status" value="1"/>
</dbReference>
<dbReference type="InterPro" id="IPR052904">
    <property type="entry name" value="Acyl-CoA_dehydrogenase-like"/>
</dbReference>
<proteinExistence type="inferred from homology"/>
<evidence type="ECO:0000256" key="2">
    <source>
        <dbReference type="ARBA" id="ARBA00009347"/>
    </source>
</evidence>
<feature type="domain" description="Adaptive response protein AidB N-terminal" evidence="8">
    <location>
        <begin position="15"/>
        <end position="171"/>
    </location>
</feature>
<evidence type="ECO:0000259" key="7">
    <source>
        <dbReference type="Pfam" id="PF02770"/>
    </source>
</evidence>
<dbReference type="SUPFAM" id="SSF47203">
    <property type="entry name" value="Acyl-CoA dehydrogenase C-terminal domain-like"/>
    <property type="match status" value="1"/>
</dbReference>
<dbReference type="InterPro" id="IPR009100">
    <property type="entry name" value="AcylCoA_DH/oxidase_NM_dom_sf"/>
</dbReference>
<dbReference type="InterPro" id="IPR006089">
    <property type="entry name" value="Acyl-CoA_DH_CS"/>
</dbReference>
<name>A0A482T0S2_9EURY</name>
<dbReference type="Gene3D" id="1.20.140.10">
    <property type="entry name" value="Butyryl-CoA Dehydrogenase, subunit A, domain 3"/>
    <property type="match status" value="1"/>
</dbReference>
<dbReference type="Pfam" id="PF18158">
    <property type="entry name" value="AidB_N"/>
    <property type="match status" value="1"/>
</dbReference>
<comment type="similarity">
    <text evidence="2 5">Belongs to the acyl-CoA dehydrogenase family.</text>
</comment>
<feature type="domain" description="Acyl-CoA dehydrogenase/oxidase C-terminal" evidence="6">
    <location>
        <begin position="288"/>
        <end position="444"/>
    </location>
</feature>